<reference evidence="20 21" key="1">
    <citation type="submission" date="2016-07" db="EMBL/GenBank/DDBJ databases">
        <title>Pervasive Adenine N6-methylation of Active Genes in Fungi.</title>
        <authorList>
            <consortium name="DOE Joint Genome Institute"/>
            <person name="Mondo S.J."/>
            <person name="Dannebaum R.O."/>
            <person name="Kuo R.C."/>
            <person name="Labutti K."/>
            <person name="Haridas S."/>
            <person name="Kuo A."/>
            <person name="Salamov A."/>
            <person name="Ahrendt S.R."/>
            <person name="Lipzen A."/>
            <person name="Sullivan W."/>
            <person name="Andreopoulos W.B."/>
            <person name="Clum A."/>
            <person name="Lindquist E."/>
            <person name="Daum C."/>
            <person name="Ramamoorthy G.K."/>
            <person name="Gryganskyi A."/>
            <person name="Culley D."/>
            <person name="Magnuson J.K."/>
            <person name="James T.Y."/>
            <person name="O'Malley M.A."/>
            <person name="Stajich J.E."/>
            <person name="Spatafora J.W."/>
            <person name="Visel A."/>
            <person name="Grigoriev I.V."/>
        </authorList>
    </citation>
    <scope>NUCLEOTIDE SEQUENCE [LARGE SCALE GENOMIC DNA]</scope>
    <source>
        <strain evidence="20 21">CBS 931.73</strain>
    </source>
</reference>
<keyword evidence="13" id="KW-1207">Sterol metabolism</keyword>
<dbReference type="InParanoid" id="A0A1Y1WB57"/>
<keyword evidence="5 19" id="KW-0812">Transmembrane</keyword>
<evidence type="ECO:0000256" key="16">
    <source>
        <dbReference type="ARBA" id="ARBA00031227"/>
    </source>
</evidence>
<feature type="transmembrane region" description="Helical" evidence="19">
    <location>
        <begin position="59"/>
        <end position="82"/>
    </location>
</feature>
<evidence type="ECO:0000256" key="19">
    <source>
        <dbReference type="SAM" id="Phobius"/>
    </source>
</evidence>
<dbReference type="OrthoDB" id="5326588at2759"/>
<evidence type="ECO:0000256" key="9">
    <source>
        <dbReference type="ARBA" id="ARBA00023002"/>
    </source>
</evidence>
<comment type="similarity">
    <text evidence="2">Belongs to the ERG4/ERG24 family.</text>
</comment>
<dbReference type="PROSITE" id="PS01018">
    <property type="entry name" value="STEROL_REDUCT_2"/>
    <property type="match status" value="1"/>
</dbReference>
<keyword evidence="21" id="KW-1185">Reference proteome</keyword>
<dbReference type="AlphaFoldDB" id="A0A1Y1WB57"/>
<comment type="subcellular location">
    <subcellularLocation>
        <location evidence="1">Membrane</location>
        <topology evidence="1">Multi-pass membrane protein</topology>
    </subcellularLocation>
</comment>
<feature type="transmembrane region" description="Helical" evidence="19">
    <location>
        <begin position="102"/>
        <end position="122"/>
    </location>
</feature>
<evidence type="ECO:0000256" key="18">
    <source>
        <dbReference type="ARBA" id="ARBA00069705"/>
    </source>
</evidence>
<keyword evidence="10" id="KW-0756">Sterol biosynthesis</keyword>
<evidence type="ECO:0000256" key="5">
    <source>
        <dbReference type="ARBA" id="ARBA00022692"/>
    </source>
</evidence>
<dbReference type="GO" id="GO:0050613">
    <property type="term" value="F:Delta14-sterol reductase activity"/>
    <property type="evidence" value="ECO:0007669"/>
    <property type="project" value="UniProtKB-EC"/>
</dbReference>
<evidence type="ECO:0000313" key="20">
    <source>
        <dbReference type="EMBL" id="ORX70394.1"/>
    </source>
</evidence>
<feature type="transmembrane region" description="Helical" evidence="19">
    <location>
        <begin position="291"/>
        <end position="310"/>
    </location>
</feature>
<keyword evidence="11" id="KW-0443">Lipid metabolism</keyword>
<dbReference type="STRING" id="1314790.A0A1Y1WB57"/>
<evidence type="ECO:0000256" key="15">
    <source>
        <dbReference type="ARBA" id="ARBA00030165"/>
    </source>
</evidence>
<sequence>MYRFTELNPRTSHYEFMGPIGATLLLLFMPLLTLHFAFECDGLNSCSFFQFNYWSLRSLFDYKAALAYLGWVAYLVCLFFLLPGDWVDGTTLRNGKKLQYKINALYTFYTTTGICILVLLVFGHHPFLFIPRHLVGLVGASICFSFIGGAFLYIRTFLYNDSLMALPGNTGNVVYDYFIGRELNPRIFGDLDLKCFSELRPGLIGWALINFSFACQQYENLGGRVTNSMILVNFFELWYVFDATYNESSVLSTMDIVSDGFGWMLVCADYSWVPMNYTLHTRYLAVYPIDLGLPAMLGIVALHLSSYYLFRAANTQKHQFRNHPNSPQVQGLRFLRTKSGSRLLISGYWGVARHFNYLADWLMSVAWSLPCGFNGLCPYFYPIYFAMLLLHRENRDHDKCLAKYGPDWEEYCKLVKWRILPGIY</sequence>
<keyword evidence="7" id="KW-0752">Steroid biosynthesis</keyword>
<keyword evidence="6" id="KW-0521">NADP</keyword>
<keyword evidence="8 19" id="KW-1133">Transmembrane helix</keyword>
<organism evidence="20 21">
    <name type="scientific">Basidiobolus meristosporus CBS 931.73</name>
    <dbReference type="NCBI Taxonomy" id="1314790"/>
    <lineage>
        <taxon>Eukaryota</taxon>
        <taxon>Fungi</taxon>
        <taxon>Fungi incertae sedis</taxon>
        <taxon>Zoopagomycota</taxon>
        <taxon>Entomophthoromycotina</taxon>
        <taxon>Basidiobolomycetes</taxon>
        <taxon>Basidiobolales</taxon>
        <taxon>Basidiobolaceae</taxon>
        <taxon>Basidiobolus</taxon>
    </lineage>
</organism>
<feature type="transmembrane region" description="Helical" evidence="19">
    <location>
        <begin position="365"/>
        <end position="390"/>
    </location>
</feature>
<evidence type="ECO:0000256" key="14">
    <source>
        <dbReference type="ARBA" id="ARBA00023221"/>
    </source>
</evidence>
<evidence type="ECO:0000256" key="17">
    <source>
        <dbReference type="ARBA" id="ARBA00060577"/>
    </source>
</evidence>
<dbReference type="Proteomes" id="UP000193498">
    <property type="component" value="Unassembled WGS sequence"/>
</dbReference>
<dbReference type="FunFam" id="1.20.120.1630:FF:000011">
    <property type="entry name" value="Delta(14)-sterol reductase"/>
    <property type="match status" value="1"/>
</dbReference>
<evidence type="ECO:0000256" key="3">
    <source>
        <dbReference type="ARBA" id="ARBA00012413"/>
    </source>
</evidence>
<proteinExistence type="inferred from homology"/>
<keyword evidence="12 19" id="KW-0472">Membrane</keyword>
<keyword evidence="4" id="KW-0444">Lipid biosynthesis</keyword>
<keyword evidence="14" id="KW-0753">Steroid metabolism</keyword>
<protein>
    <recommendedName>
        <fullName evidence="18">Delta(14)-sterol reductase</fullName>
        <ecNumber evidence="3">1.3.1.70</ecNumber>
    </recommendedName>
    <alternativeName>
        <fullName evidence="15">C-14 sterol reductase</fullName>
    </alternativeName>
    <alternativeName>
        <fullName evidence="16">Sterol C14-reductase</fullName>
    </alternativeName>
</protein>
<name>A0A1Y1WB57_9FUNG</name>
<gene>
    <name evidence="20" type="ORF">K493DRAFT_4938</name>
</gene>
<dbReference type="PROSITE" id="PS01017">
    <property type="entry name" value="STEROL_REDUCT_1"/>
    <property type="match status" value="1"/>
</dbReference>
<dbReference type="GO" id="GO:0005789">
    <property type="term" value="C:endoplasmic reticulum membrane"/>
    <property type="evidence" value="ECO:0007669"/>
    <property type="project" value="TreeGrafter"/>
</dbReference>
<evidence type="ECO:0000256" key="8">
    <source>
        <dbReference type="ARBA" id="ARBA00022989"/>
    </source>
</evidence>
<evidence type="ECO:0000256" key="12">
    <source>
        <dbReference type="ARBA" id="ARBA00023136"/>
    </source>
</evidence>
<evidence type="ECO:0000256" key="6">
    <source>
        <dbReference type="ARBA" id="ARBA00022857"/>
    </source>
</evidence>
<keyword evidence="9" id="KW-0560">Oxidoreductase</keyword>
<evidence type="ECO:0000256" key="7">
    <source>
        <dbReference type="ARBA" id="ARBA00022955"/>
    </source>
</evidence>
<evidence type="ECO:0000256" key="10">
    <source>
        <dbReference type="ARBA" id="ARBA00023011"/>
    </source>
</evidence>
<dbReference type="InterPro" id="IPR018083">
    <property type="entry name" value="Sterol_reductase_CS"/>
</dbReference>
<evidence type="ECO:0000256" key="13">
    <source>
        <dbReference type="ARBA" id="ARBA00023166"/>
    </source>
</evidence>
<dbReference type="PANTHER" id="PTHR21257">
    <property type="entry name" value="DELTA(14)-STEROL REDUCTASE"/>
    <property type="match status" value="1"/>
</dbReference>
<comment type="caution">
    <text evidence="20">The sequence shown here is derived from an EMBL/GenBank/DDBJ whole genome shotgun (WGS) entry which is preliminary data.</text>
</comment>
<dbReference type="EC" id="1.3.1.70" evidence="3"/>
<evidence type="ECO:0000256" key="4">
    <source>
        <dbReference type="ARBA" id="ARBA00022516"/>
    </source>
</evidence>
<dbReference type="GO" id="GO:0006696">
    <property type="term" value="P:ergosterol biosynthetic process"/>
    <property type="evidence" value="ECO:0007669"/>
    <property type="project" value="TreeGrafter"/>
</dbReference>
<evidence type="ECO:0000256" key="1">
    <source>
        <dbReference type="ARBA" id="ARBA00004141"/>
    </source>
</evidence>
<dbReference type="Pfam" id="PF01222">
    <property type="entry name" value="ERG4_ERG24"/>
    <property type="match status" value="1"/>
</dbReference>
<dbReference type="InterPro" id="IPR001171">
    <property type="entry name" value="ERG24_DHCR-like"/>
</dbReference>
<evidence type="ECO:0000313" key="21">
    <source>
        <dbReference type="Proteomes" id="UP000193498"/>
    </source>
</evidence>
<dbReference type="Gene3D" id="1.20.120.1630">
    <property type="match status" value="1"/>
</dbReference>
<evidence type="ECO:0000256" key="11">
    <source>
        <dbReference type="ARBA" id="ARBA00023098"/>
    </source>
</evidence>
<dbReference type="PANTHER" id="PTHR21257:SF52">
    <property type="entry name" value="DELTA(14)-STEROL REDUCTASE TM7SF2"/>
    <property type="match status" value="1"/>
</dbReference>
<feature type="transmembrane region" description="Helical" evidence="19">
    <location>
        <begin position="134"/>
        <end position="154"/>
    </location>
</feature>
<comment type="pathway">
    <text evidence="17">Steroid biosynthesis.</text>
</comment>
<dbReference type="EMBL" id="MCFE01001083">
    <property type="protein sequence ID" value="ORX70394.1"/>
    <property type="molecule type" value="Genomic_DNA"/>
</dbReference>
<accession>A0A1Y1WB57</accession>
<feature type="transmembrane region" description="Helical" evidence="19">
    <location>
        <begin position="20"/>
        <end position="38"/>
    </location>
</feature>
<evidence type="ECO:0000256" key="2">
    <source>
        <dbReference type="ARBA" id="ARBA00005402"/>
    </source>
</evidence>